<comment type="catalytic activity">
    <reaction evidence="1 9 10">
        <text>ATP-dependent breakage, passage and rejoining of double-stranded DNA.</text>
        <dbReference type="EC" id="5.6.2.2"/>
    </reaction>
</comment>
<dbReference type="Pfam" id="PF03989">
    <property type="entry name" value="DNA_gyraseA_C"/>
    <property type="match status" value="6"/>
</dbReference>
<dbReference type="SUPFAM" id="SSF101904">
    <property type="entry name" value="GyrA/ParC C-terminal domain-like"/>
    <property type="match status" value="1"/>
</dbReference>
<dbReference type="Gene3D" id="3.90.199.10">
    <property type="entry name" value="Topoisomerase II, domain 5"/>
    <property type="match status" value="1"/>
</dbReference>
<keyword evidence="4 9" id="KW-0547">Nucleotide-binding</keyword>
<dbReference type="Pfam" id="PF00521">
    <property type="entry name" value="DNA_topoisoIV"/>
    <property type="match status" value="1"/>
</dbReference>
<dbReference type="Gene3D" id="2.120.10.90">
    <property type="entry name" value="DNA gyrase/topoisomerase IV, subunit A, C-terminal"/>
    <property type="match status" value="1"/>
</dbReference>
<dbReference type="GO" id="GO:0034335">
    <property type="term" value="F:DNA negative supercoiling activity"/>
    <property type="evidence" value="ECO:0007669"/>
    <property type="project" value="UniProtKB-ARBA"/>
</dbReference>
<evidence type="ECO:0000256" key="8">
    <source>
        <dbReference type="ARBA" id="ARBA00023235"/>
    </source>
</evidence>
<dbReference type="NCBIfam" id="NF004043">
    <property type="entry name" value="PRK05560.1"/>
    <property type="match status" value="1"/>
</dbReference>
<dbReference type="NCBIfam" id="TIGR01063">
    <property type="entry name" value="gyrA"/>
    <property type="match status" value="1"/>
</dbReference>
<comment type="caution">
    <text evidence="12">The sequence shown here is derived from an EMBL/GenBank/DDBJ whole genome shotgun (WGS) entry which is preliminary data.</text>
</comment>
<dbReference type="InterPro" id="IPR013760">
    <property type="entry name" value="Topo_IIA-like_dom_sf"/>
</dbReference>
<dbReference type="SUPFAM" id="SSF56719">
    <property type="entry name" value="Type II DNA topoisomerase"/>
    <property type="match status" value="1"/>
</dbReference>
<dbReference type="GO" id="GO:0005737">
    <property type="term" value="C:cytoplasm"/>
    <property type="evidence" value="ECO:0007669"/>
    <property type="project" value="UniProtKB-SubCell"/>
</dbReference>
<evidence type="ECO:0000256" key="6">
    <source>
        <dbReference type="ARBA" id="ARBA00023029"/>
    </source>
</evidence>
<keyword evidence="3 9" id="KW-0963">Cytoplasm</keyword>
<feature type="active site" description="O-(5'-phospho-DNA)-tyrosine intermediate" evidence="9 10">
    <location>
        <position position="128"/>
    </location>
</feature>
<dbReference type="GO" id="GO:0006265">
    <property type="term" value="P:DNA topological change"/>
    <property type="evidence" value="ECO:0007669"/>
    <property type="project" value="UniProtKB-UniRule"/>
</dbReference>
<evidence type="ECO:0000313" key="13">
    <source>
        <dbReference type="Proteomes" id="UP000261212"/>
    </source>
</evidence>
<dbReference type="AlphaFoldDB" id="A0A3E3DV66"/>
<evidence type="ECO:0000256" key="9">
    <source>
        <dbReference type="HAMAP-Rule" id="MF_01897"/>
    </source>
</evidence>
<dbReference type="NCBIfam" id="NF004044">
    <property type="entry name" value="PRK05561.1"/>
    <property type="match status" value="1"/>
</dbReference>
<dbReference type="GO" id="GO:0005694">
    <property type="term" value="C:chromosome"/>
    <property type="evidence" value="ECO:0007669"/>
    <property type="project" value="InterPro"/>
</dbReference>
<sequence length="822" mass="92467">MAKKEEIQDIHGRIEDRDIVEEMQTSYIDYAMSVIVGRALPDVRDGLKPVHRRILYSMSELNLSYDKPYRKSARIVGDTMGKYHPHGDSSIYDAMVRLAQDFSTRYPLVDGHGNFGSIDGDSQAAMRYTEAKMTKMTGEMLRDISKETVDYAPNFDETLKEPVVLPSRFPNLLVNGSNGIAVGMATNIPPHNLREVVDAIIALIENPDIEINDLIKYVKGPDFPTGGIIMGKTGIYNAYTTGRGRIKLRSKTHIEEISKTRQRIVVTEIPYMVNKAKMVEKIADLVRDKKVVGISDIRDESDRNGIRVAIDLRKDVNASIILNQLYKYTQLQDTFSVINLALVDNQPKVLNLKEILVHYLNHQKDIIVRRTEYDLKKAKARAHIVEGLLIALDNIDEIIKIIRASYNDAEEKLMERFDLSEVQAKAIVDMRLRRLQGLEREKLENEYAELLKTIEYLESVLASDELVMSIIKEELSEIKDKYGDERRTAFEVDDEDFDMEDLIEEEDIVVTITHVGYVKRLPASTYKTQKRGGKGVTALSTRENDFVKHLFFTTTHHYIMFFTNKGKVYRLKGYEIPDASRIAKGTAIVNLLALDPGEKITAVIPIKEFKDDEYLVMATRNGVFKKTSLTEYDSSRKNGIVAINLAEDDELIGVSLTDGNQNIILGTHKGLAIKFNEADVRAIGRVSKGVKGISLKEDDYLIGMDIATDNAYVLSVTEKGYGKITKTNLYPTQGRAGKGVLNYKVTKKTGELAGMCVIEKEKDDIMVISIDGTVIRIDTSGISQMGRSTSGVKVMTLDEDVNISTIAKVPSQDEEIDDSDEE</sequence>
<dbReference type="InterPro" id="IPR050220">
    <property type="entry name" value="Type_II_DNA_Topoisomerases"/>
</dbReference>
<evidence type="ECO:0000256" key="5">
    <source>
        <dbReference type="ARBA" id="ARBA00022840"/>
    </source>
</evidence>
<dbReference type="GO" id="GO:0003677">
    <property type="term" value="F:DNA binding"/>
    <property type="evidence" value="ECO:0007669"/>
    <property type="project" value="UniProtKB-UniRule"/>
</dbReference>
<dbReference type="InterPro" id="IPR002205">
    <property type="entry name" value="Topo_IIA_dom_A"/>
</dbReference>
<dbReference type="GO" id="GO:0005524">
    <property type="term" value="F:ATP binding"/>
    <property type="evidence" value="ECO:0007669"/>
    <property type="project" value="UniProtKB-UniRule"/>
</dbReference>
<organism evidence="12 13">
    <name type="scientific">Anaerofustis stercorihominis</name>
    <dbReference type="NCBI Taxonomy" id="214853"/>
    <lineage>
        <taxon>Bacteria</taxon>
        <taxon>Bacillati</taxon>
        <taxon>Bacillota</taxon>
        <taxon>Clostridia</taxon>
        <taxon>Eubacteriales</taxon>
        <taxon>Eubacteriaceae</taxon>
        <taxon>Anaerofustis</taxon>
    </lineage>
</organism>
<evidence type="ECO:0000256" key="4">
    <source>
        <dbReference type="ARBA" id="ARBA00022741"/>
    </source>
</evidence>
<keyword evidence="8 9" id="KW-0413">Isomerase</keyword>
<dbReference type="PROSITE" id="PS52040">
    <property type="entry name" value="TOPO_IIA"/>
    <property type="match status" value="1"/>
</dbReference>
<dbReference type="InterPro" id="IPR013758">
    <property type="entry name" value="Topo_IIA_A/C_ab"/>
</dbReference>
<dbReference type="CDD" id="cd00187">
    <property type="entry name" value="TOP4c"/>
    <property type="match status" value="1"/>
</dbReference>
<comment type="subcellular location">
    <subcellularLocation>
        <location evidence="9">Cytoplasm</location>
    </subcellularLocation>
</comment>
<dbReference type="InterPro" id="IPR005743">
    <property type="entry name" value="GyrA"/>
</dbReference>
<dbReference type="Gene3D" id="1.10.268.10">
    <property type="entry name" value="Topoisomerase, domain 3"/>
    <property type="match status" value="1"/>
</dbReference>
<proteinExistence type="inferred from homology"/>
<dbReference type="Gene3D" id="3.30.1360.40">
    <property type="match status" value="1"/>
</dbReference>
<dbReference type="RefSeq" id="WP_117532690.1">
    <property type="nucleotide sequence ID" value="NZ_QUSM01000007.1"/>
</dbReference>
<evidence type="ECO:0000256" key="2">
    <source>
        <dbReference type="ARBA" id="ARBA00008263"/>
    </source>
</evidence>
<dbReference type="InterPro" id="IPR035516">
    <property type="entry name" value="Gyrase/topoIV_suA_C"/>
</dbReference>
<dbReference type="FunFam" id="3.90.199.10:FF:000001">
    <property type="entry name" value="DNA gyrase subunit A"/>
    <property type="match status" value="1"/>
</dbReference>
<accession>A0A3E3DV66</accession>
<dbReference type="InterPro" id="IPR006691">
    <property type="entry name" value="GyrA/parC_rep"/>
</dbReference>
<comment type="function">
    <text evidence="9">A type II topoisomerase that negatively supercoils closed circular double-stranded (ds) DNA in an ATP-dependent manner to modulate DNA topology and maintain chromosomes in an underwound state. Negative supercoiling favors strand separation, and DNA replication, transcription, recombination and repair, all of which involve strand separation. Also able to catalyze the interconversion of other topological isomers of dsDNA rings, including catenanes and knotted rings. Type II topoisomerases break and join 2 DNA strands simultaneously in an ATP-dependent manner.</text>
</comment>
<evidence type="ECO:0000256" key="10">
    <source>
        <dbReference type="PROSITE-ProRule" id="PRU01384"/>
    </source>
</evidence>
<keyword evidence="6 9" id="KW-0799">Topoisomerase</keyword>
<name>A0A3E3DV66_9FIRM</name>
<dbReference type="FunFam" id="2.120.10.90:FF:000004">
    <property type="entry name" value="DNA gyrase subunit A"/>
    <property type="match status" value="1"/>
</dbReference>
<dbReference type="EMBL" id="QUSM01000007">
    <property type="protein sequence ID" value="RGD73170.1"/>
    <property type="molecule type" value="Genomic_DNA"/>
</dbReference>
<feature type="domain" description="Topo IIA-type catalytic" evidence="11">
    <location>
        <begin position="40"/>
        <end position="502"/>
    </location>
</feature>
<dbReference type="FunFam" id="1.10.268.10:FF:000001">
    <property type="entry name" value="DNA gyrase subunit A"/>
    <property type="match status" value="1"/>
</dbReference>
<evidence type="ECO:0000256" key="3">
    <source>
        <dbReference type="ARBA" id="ARBA00022490"/>
    </source>
</evidence>
<protein>
    <recommendedName>
        <fullName evidence="9">DNA gyrase subunit A</fullName>
        <ecNumber evidence="9">5.6.2.2</ecNumber>
    </recommendedName>
</protein>
<dbReference type="GO" id="GO:0009330">
    <property type="term" value="C:DNA topoisomerase type II (double strand cut, ATP-hydrolyzing) complex"/>
    <property type="evidence" value="ECO:0007669"/>
    <property type="project" value="TreeGrafter"/>
</dbReference>
<dbReference type="InterPro" id="IPR013757">
    <property type="entry name" value="Topo_IIA_A_a_sf"/>
</dbReference>
<comment type="miscellaneous">
    <text evidence="9">Few gyrases are as efficient as E.coli at forming negative supercoils. Not all organisms have 2 type II topoisomerases; in organisms with a single type II topoisomerase this enzyme also has to decatenate newly replicated chromosomes.</text>
</comment>
<evidence type="ECO:0000256" key="1">
    <source>
        <dbReference type="ARBA" id="ARBA00000185"/>
    </source>
</evidence>
<evidence type="ECO:0000256" key="7">
    <source>
        <dbReference type="ARBA" id="ARBA00023125"/>
    </source>
</evidence>
<dbReference type="PANTHER" id="PTHR43493">
    <property type="entry name" value="DNA GYRASE/TOPOISOMERASE SUBUNIT A"/>
    <property type="match status" value="1"/>
</dbReference>
<evidence type="ECO:0000259" key="11">
    <source>
        <dbReference type="PROSITE" id="PS52040"/>
    </source>
</evidence>
<dbReference type="EC" id="5.6.2.2" evidence="9"/>
<evidence type="ECO:0000313" key="12">
    <source>
        <dbReference type="EMBL" id="RGD73170.1"/>
    </source>
</evidence>
<feature type="short sequence motif" description="GyrA-box" evidence="9">
    <location>
        <begin position="529"/>
        <end position="535"/>
    </location>
</feature>
<dbReference type="NCBIfam" id="TIGR01062">
    <property type="entry name" value="parC_Gneg"/>
    <property type="match status" value="1"/>
</dbReference>
<dbReference type="GO" id="GO:0006261">
    <property type="term" value="P:DNA-templated DNA replication"/>
    <property type="evidence" value="ECO:0007669"/>
    <property type="project" value="UniProtKB-UniRule"/>
</dbReference>
<reference evidence="12 13" key="1">
    <citation type="submission" date="2018-08" db="EMBL/GenBank/DDBJ databases">
        <title>A genome reference for cultivated species of the human gut microbiota.</title>
        <authorList>
            <person name="Zou Y."/>
            <person name="Xue W."/>
            <person name="Luo G."/>
        </authorList>
    </citation>
    <scope>NUCLEOTIDE SEQUENCE [LARGE SCALE GENOMIC DNA]</scope>
    <source>
        <strain evidence="12 13">AM25-6</strain>
    </source>
</reference>
<dbReference type="HAMAP" id="MF_01897">
    <property type="entry name" value="GyrA"/>
    <property type="match status" value="1"/>
</dbReference>
<comment type="subunit">
    <text evidence="9">Heterotetramer, composed of two GyrA and two GyrB chains. In the heterotetramer, GyrA contains the active site tyrosine that forms a transient covalent intermediate with DNA, while GyrB binds cofactors and catalyzes ATP hydrolysis.</text>
</comment>
<comment type="similarity">
    <text evidence="2 9">Belongs to the type II topoisomerase GyrA/ParC subunit family.</text>
</comment>
<dbReference type="SMART" id="SM00434">
    <property type="entry name" value="TOP4c"/>
    <property type="match status" value="1"/>
</dbReference>
<gene>
    <name evidence="9" type="primary">gyrA</name>
    <name evidence="12" type="ORF">DW687_10530</name>
</gene>
<dbReference type="FunFam" id="3.30.1360.40:FF:000002">
    <property type="entry name" value="DNA gyrase subunit A"/>
    <property type="match status" value="1"/>
</dbReference>
<keyword evidence="5 9" id="KW-0067">ATP-binding</keyword>
<keyword evidence="7 9" id="KW-0238">DNA-binding</keyword>
<dbReference type="Proteomes" id="UP000261212">
    <property type="component" value="Unassembled WGS sequence"/>
</dbReference>
<dbReference type="PANTHER" id="PTHR43493:SF5">
    <property type="entry name" value="DNA GYRASE SUBUNIT A, CHLOROPLASTIC_MITOCHONDRIAL"/>
    <property type="match status" value="1"/>
</dbReference>